<dbReference type="Pfam" id="PF03448">
    <property type="entry name" value="MgtE_N"/>
    <property type="match status" value="1"/>
</dbReference>
<name>A0A1F5ZX24_9BACT</name>
<dbReference type="PROSITE" id="PS51371">
    <property type="entry name" value="CBS"/>
    <property type="match status" value="1"/>
</dbReference>
<reference evidence="3 4" key="1">
    <citation type="journal article" date="2016" name="Nat. Commun.">
        <title>Thousands of microbial genomes shed light on interconnected biogeochemical processes in an aquifer system.</title>
        <authorList>
            <person name="Anantharaman K."/>
            <person name="Brown C.T."/>
            <person name="Hug L.A."/>
            <person name="Sharon I."/>
            <person name="Castelle C.J."/>
            <person name="Probst A.J."/>
            <person name="Thomas B.C."/>
            <person name="Singh A."/>
            <person name="Wilkins M.J."/>
            <person name="Karaoz U."/>
            <person name="Brodie E.L."/>
            <person name="Williams K.H."/>
            <person name="Hubbard S.S."/>
            <person name="Banfield J.F."/>
        </authorList>
    </citation>
    <scope>NUCLEOTIDE SEQUENCE [LARGE SCALE GENOMIC DNA]</scope>
</reference>
<dbReference type="InterPro" id="IPR006669">
    <property type="entry name" value="MgtE_transporter"/>
</dbReference>
<dbReference type="Gene3D" id="1.25.60.10">
    <property type="entry name" value="MgtE N-terminal domain-like"/>
    <property type="match status" value="1"/>
</dbReference>
<accession>A0A1F5ZX24</accession>
<organism evidence="3 4">
    <name type="scientific">Candidatus Gottesmanbacteria bacterium RIFCSPHIGHO2_02_FULL_39_11</name>
    <dbReference type="NCBI Taxonomy" id="1798382"/>
    <lineage>
        <taxon>Bacteria</taxon>
        <taxon>Candidatus Gottesmaniibacteriota</taxon>
    </lineage>
</organism>
<dbReference type="EMBL" id="MFJL01000011">
    <property type="protein sequence ID" value="OGG16587.1"/>
    <property type="molecule type" value="Genomic_DNA"/>
</dbReference>
<protein>
    <recommendedName>
        <fullName evidence="2">CBS domain-containing protein</fullName>
    </recommendedName>
</protein>
<evidence type="ECO:0000313" key="4">
    <source>
        <dbReference type="Proteomes" id="UP000176923"/>
    </source>
</evidence>
<proteinExistence type="predicted"/>
<comment type="caution">
    <text evidence="3">The sequence shown here is derived from an EMBL/GenBank/DDBJ whole genome shotgun (WGS) entry which is preliminary data.</text>
</comment>
<dbReference type="CDD" id="cd04606">
    <property type="entry name" value="CBS_pair_Mg_transporter"/>
    <property type="match status" value="1"/>
</dbReference>
<dbReference type="STRING" id="1798382.A3D77_06280"/>
<dbReference type="Proteomes" id="UP000176923">
    <property type="component" value="Unassembled WGS sequence"/>
</dbReference>
<evidence type="ECO:0000259" key="2">
    <source>
        <dbReference type="PROSITE" id="PS51371"/>
    </source>
</evidence>
<dbReference type="SUPFAM" id="SSF158791">
    <property type="entry name" value="MgtE N-terminal domain-like"/>
    <property type="match status" value="1"/>
</dbReference>
<dbReference type="SMART" id="SM00924">
    <property type="entry name" value="MgtE_N"/>
    <property type="match status" value="1"/>
</dbReference>
<dbReference type="InterPro" id="IPR038076">
    <property type="entry name" value="MgtE_N_sf"/>
</dbReference>
<gene>
    <name evidence="3" type="ORF">A3D77_06280</name>
</gene>
<dbReference type="PANTHER" id="PTHR43773">
    <property type="entry name" value="MAGNESIUM TRANSPORTER MGTE"/>
    <property type="match status" value="1"/>
</dbReference>
<dbReference type="SUPFAM" id="SSF50346">
    <property type="entry name" value="PRC-barrel domain"/>
    <property type="match status" value="1"/>
</dbReference>
<evidence type="ECO:0000313" key="3">
    <source>
        <dbReference type="EMBL" id="OGG16587.1"/>
    </source>
</evidence>
<dbReference type="InterPro" id="IPR011033">
    <property type="entry name" value="PRC_barrel-like_sf"/>
</dbReference>
<feature type="domain" description="CBS" evidence="2">
    <location>
        <begin position="349"/>
        <end position="404"/>
    </location>
</feature>
<dbReference type="InterPro" id="IPR000644">
    <property type="entry name" value="CBS_dom"/>
</dbReference>
<dbReference type="GO" id="GO:0015095">
    <property type="term" value="F:magnesium ion transmembrane transporter activity"/>
    <property type="evidence" value="ECO:0007669"/>
    <property type="project" value="InterPro"/>
</dbReference>
<sequence length="404" mass="46170">MLYFSELYGKKVYSEDNRYIGKIHDFLFLAAETPLITKAVIKTPNNTESISIQNFRRHNRDLILKNGCTRESVTIKVGEISLLNHLQNQQIIDINGVKVIRVNDVIVSDLPEYVISGIDVGALGVFRWIGAANILVNILRHFNFHLKSEFIPWSDIQPEGVAGGRIVLKKEIEKLKKIRPEDLAEHLEHATVQNVLKALKVMDKDIALRVIADLNLDYQTEILGRYTPEHAGQILSLIDPDQSVDVLLSLGKEKREEILPHVESTKRKEIEHLLHYAKTPIGHLMTTEFLSVPADTTVRNVIEKVRKKTIDFSEMLYVYAINNNNQVVGALNLHELLLNKPDVPLYRFMNQNLILGRLTTPKEIILRRMLKYHIYAIPIVDENRALLGIVSLQDISEDIINQYS</sequence>
<keyword evidence="1" id="KW-0129">CBS domain</keyword>
<dbReference type="SUPFAM" id="SSF54631">
    <property type="entry name" value="CBS-domain pair"/>
    <property type="match status" value="1"/>
</dbReference>
<dbReference type="PANTHER" id="PTHR43773:SF1">
    <property type="entry name" value="MAGNESIUM TRANSPORTER MGTE"/>
    <property type="match status" value="1"/>
</dbReference>
<dbReference type="GO" id="GO:0016020">
    <property type="term" value="C:membrane"/>
    <property type="evidence" value="ECO:0007669"/>
    <property type="project" value="InterPro"/>
</dbReference>
<evidence type="ECO:0000256" key="1">
    <source>
        <dbReference type="PROSITE-ProRule" id="PRU00703"/>
    </source>
</evidence>
<dbReference type="Pfam" id="PF05239">
    <property type="entry name" value="PRC"/>
    <property type="match status" value="1"/>
</dbReference>
<dbReference type="Pfam" id="PF00571">
    <property type="entry name" value="CBS"/>
    <property type="match status" value="2"/>
</dbReference>
<dbReference type="InterPro" id="IPR046342">
    <property type="entry name" value="CBS_dom_sf"/>
</dbReference>
<dbReference type="InterPro" id="IPR027275">
    <property type="entry name" value="PRC-brl_dom"/>
</dbReference>
<dbReference type="AlphaFoldDB" id="A0A1F5ZX24"/>
<dbReference type="Gene3D" id="3.10.580.10">
    <property type="entry name" value="CBS-domain"/>
    <property type="match status" value="1"/>
</dbReference>
<dbReference type="InterPro" id="IPR006668">
    <property type="entry name" value="Mg_transptr_MgtE_intracell_dom"/>
</dbReference>